<evidence type="ECO:0000256" key="3">
    <source>
        <dbReference type="ARBA" id="ARBA00022679"/>
    </source>
</evidence>
<dbReference type="InterPro" id="IPR029044">
    <property type="entry name" value="Nucleotide-diphossugar_trans"/>
</dbReference>
<dbReference type="PANTHER" id="PTHR43179:SF12">
    <property type="entry name" value="GALACTOFURANOSYLTRANSFERASE GLFT2"/>
    <property type="match status" value="1"/>
</dbReference>
<evidence type="ECO:0000259" key="4">
    <source>
        <dbReference type="Pfam" id="PF00535"/>
    </source>
</evidence>
<dbReference type="EMBL" id="VWSF01000010">
    <property type="protein sequence ID" value="KAA5544886.1"/>
    <property type="molecule type" value="Genomic_DNA"/>
</dbReference>
<evidence type="ECO:0000313" key="6">
    <source>
        <dbReference type="Proteomes" id="UP000323426"/>
    </source>
</evidence>
<comment type="caution">
    <text evidence="5">The sequence shown here is derived from an EMBL/GenBank/DDBJ whole genome shotgun (WGS) entry which is preliminary data.</text>
</comment>
<dbReference type="Proteomes" id="UP000323426">
    <property type="component" value="Unassembled WGS sequence"/>
</dbReference>
<proteinExistence type="inferred from homology"/>
<name>A0A5M6DEP5_9BACT</name>
<dbReference type="SUPFAM" id="SSF53448">
    <property type="entry name" value="Nucleotide-diphospho-sugar transferases"/>
    <property type="match status" value="1"/>
</dbReference>
<dbReference type="InterPro" id="IPR001173">
    <property type="entry name" value="Glyco_trans_2-like"/>
</dbReference>
<accession>A0A5M6DEP5</accession>
<evidence type="ECO:0000256" key="2">
    <source>
        <dbReference type="ARBA" id="ARBA00022676"/>
    </source>
</evidence>
<dbReference type="PANTHER" id="PTHR43179">
    <property type="entry name" value="RHAMNOSYLTRANSFERASE WBBL"/>
    <property type="match status" value="1"/>
</dbReference>
<reference evidence="5 6" key="1">
    <citation type="submission" date="2019-09" db="EMBL/GenBank/DDBJ databases">
        <title>Genome sequence and assembly of Adhaeribacter sp.</title>
        <authorList>
            <person name="Chhetri G."/>
        </authorList>
    </citation>
    <scope>NUCLEOTIDE SEQUENCE [LARGE SCALE GENOMIC DNA]</scope>
    <source>
        <strain evidence="5 6">DK36</strain>
    </source>
</reference>
<dbReference type="GO" id="GO:0016757">
    <property type="term" value="F:glycosyltransferase activity"/>
    <property type="evidence" value="ECO:0007669"/>
    <property type="project" value="UniProtKB-KW"/>
</dbReference>
<keyword evidence="3 5" id="KW-0808">Transferase</keyword>
<keyword evidence="6" id="KW-1185">Reference proteome</keyword>
<gene>
    <name evidence="5" type="ORF">F0145_13710</name>
</gene>
<organism evidence="5 6">
    <name type="scientific">Adhaeribacter rhizoryzae</name>
    <dbReference type="NCBI Taxonomy" id="2607907"/>
    <lineage>
        <taxon>Bacteria</taxon>
        <taxon>Pseudomonadati</taxon>
        <taxon>Bacteroidota</taxon>
        <taxon>Cytophagia</taxon>
        <taxon>Cytophagales</taxon>
        <taxon>Hymenobacteraceae</taxon>
        <taxon>Adhaeribacter</taxon>
    </lineage>
</organism>
<dbReference type="Gene3D" id="3.90.550.10">
    <property type="entry name" value="Spore Coat Polysaccharide Biosynthesis Protein SpsA, Chain A"/>
    <property type="match status" value="1"/>
</dbReference>
<protein>
    <submittedName>
        <fullName evidence="5">Glycosyltransferase family 2 protein</fullName>
    </submittedName>
</protein>
<evidence type="ECO:0000313" key="5">
    <source>
        <dbReference type="EMBL" id="KAA5544886.1"/>
    </source>
</evidence>
<dbReference type="CDD" id="cd04186">
    <property type="entry name" value="GT_2_like_c"/>
    <property type="match status" value="1"/>
</dbReference>
<feature type="domain" description="Glycosyltransferase 2-like" evidence="4">
    <location>
        <begin position="2"/>
        <end position="174"/>
    </location>
</feature>
<evidence type="ECO:0000256" key="1">
    <source>
        <dbReference type="ARBA" id="ARBA00006739"/>
    </source>
</evidence>
<dbReference type="AlphaFoldDB" id="A0A5M6DEP5"/>
<dbReference type="Pfam" id="PF00535">
    <property type="entry name" value="Glycos_transf_2"/>
    <property type="match status" value="1"/>
</dbReference>
<sequence length="340" mass="39348">MVILNWNGQKFLQQFLPVVIAHSPGCQVVVADNASSDNSILFLQKEFPEVRLILNSENLGFCEGYNRAMRQVKAQYYVLLNSDVEVTPNWLQPIITLMDADTNIAACQPKIKSYAKRQYFEYAGAAGGLIDYLGYPFCRGRIFESIEEDHGQYNDTRPIFWATGACLFIRAEAYWQAQGLEPAFFAHMEEIDLCWRLQLMGYKIMYCGHSEIFHVGGGTLPKNSPRKTYLNFRNGLALLYKNIGPDNLYKILLTRIVLDWVAAIKFFLTGYRQDAAAVFRAHWHLWQNRKYWQKRRAQTSHEHKICPELIYPRSLVGEYFINNRRVYPQLNIPNRAALPA</sequence>
<comment type="similarity">
    <text evidence="1">Belongs to the glycosyltransferase 2 family.</text>
</comment>
<keyword evidence="2" id="KW-0328">Glycosyltransferase</keyword>